<reference evidence="1" key="1">
    <citation type="journal article" date="2015" name="Nature">
        <title>Complex archaea that bridge the gap between prokaryotes and eukaryotes.</title>
        <authorList>
            <person name="Spang A."/>
            <person name="Saw J.H."/>
            <person name="Jorgensen S.L."/>
            <person name="Zaremba-Niedzwiedzka K."/>
            <person name="Martijn J."/>
            <person name="Lind A.E."/>
            <person name="van Eijk R."/>
            <person name="Schleper C."/>
            <person name="Guy L."/>
            <person name="Ettema T.J."/>
        </authorList>
    </citation>
    <scope>NUCLEOTIDE SEQUENCE</scope>
</reference>
<gene>
    <name evidence="1" type="ORF">LCGC14_1357420</name>
</gene>
<comment type="caution">
    <text evidence="1">The sequence shown here is derived from an EMBL/GenBank/DDBJ whole genome shotgun (WGS) entry which is preliminary data.</text>
</comment>
<proteinExistence type="predicted"/>
<sequence>MTDKLKERELLKWLKKWIQECSYNHDCHDCPPKKANPCAKAFLQIEEMIHKKPEEEEIEVRYIEIILDLYDRLEKKTPKVTEEFVKKWADVIHQADTGLFGINRTIRRSSFGIKGELKLVSQMLEEAGVEVVGK</sequence>
<evidence type="ECO:0000313" key="1">
    <source>
        <dbReference type="EMBL" id="KKM78693.1"/>
    </source>
</evidence>
<organism evidence="1">
    <name type="scientific">marine sediment metagenome</name>
    <dbReference type="NCBI Taxonomy" id="412755"/>
    <lineage>
        <taxon>unclassified sequences</taxon>
        <taxon>metagenomes</taxon>
        <taxon>ecological metagenomes</taxon>
    </lineage>
</organism>
<dbReference type="EMBL" id="LAZR01008449">
    <property type="protein sequence ID" value="KKM78693.1"/>
    <property type="molecule type" value="Genomic_DNA"/>
</dbReference>
<dbReference type="AlphaFoldDB" id="A0A0F9K9Q3"/>
<protein>
    <submittedName>
        <fullName evidence="1">Uncharacterized protein</fullName>
    </submittedName>
</protein>
<accession>A0A0F9K9Q3</accession>
<name>A0A0F9K9Q3_9ZZZZ</name>